<dbReference type="SUPFAM" id="SSF52266">
    <property type="entry name" value="SGNH hydrolase"/>
    <property type="match status" value="1"/>
</dbReference>
<dbReference type="AlphaFoldDB" id="A0A9D1SEC4"/>
<proteinExistence type="predicted"/>
<dbReference type="InterPro" id="IPR036514">
    <property type="entry name" value="SGNH_hydro_sf"/>
</dbReference>
<dbReference type="InterPro" id="IPR013830">
    <property type="entry name" value="SGNH_hydro"/>
</dbReference>
<gene>
    <name evidence="3" type="ORF">IAA61_01775</name>
</gene>
<comment type="caution">
    <text evidence="3">The sequence shown here is derived from an EMBL/GenBank/DDBJ whole genome shotgun (WGS) entry which is preliminary data.</text>
</comment>
<protein>
    <recommendedName>
        <fullName evidence="2">SGNH hydrolase-type esterase domain-containing protein</fullName>
    </recommendedName>
</protein>
<dbReference type="Pfam" id="PF13472">
    <property type="entry name" value="Lipase_GDSL_2"/>
    <property type="match status" value="1"/>
</dbReference>
<sequence length="345" mass="38019">MAMSQRMWRREQERRRRERERRARRRRNCAIAVILIAIAAGAAVTIRYCTAGGSVSEQTTAAPVTVTAIPTPAIPSRTPIPVSELRTSFYDDSAFVGNALADGIALYGILPQTDVYAKVGIDLDNAYTTAADNASTSVVDQLKSSKFSKVFLCFGESELAAQDAQAFYDKYRELIATVKEYQQSARIYLIAIPPVTEEVSDSSSTGMTIDNIRDYNDTIKELAYDEDVYFADAYEALADNDGYLENGVSADGINLNRDCYIEMLNYIADNVYIPDREDLASSSESSDGEDGSSDEEQTERPRRTETAGDDTEEEPSETASPKPAVNVLKDSASTERPSRESEDSE</sequence>
<feature type="region of interest" description="Disordered" evidence="1">
    <location>
        <begin position="1"/>
        <end position="22"/>
    </location>
</feature>
<dbReference type="EMBL" id="DVNB01000022">
    <property type="protein sequence ID" value="HIU56527.1"/>
    <property type="molecule type" value="Genomic_DNA"/>
</dbReference>
<evidence type="ECO:0000256" key="1">
    <source>
        <dbReference type="SAM" id="MobiDB-lite"/>
    </source>
</evidence>
<feature type="compositionally biased region" description="Basic and acidic residues" evidence="1">
    <location>
        <begin position="332"/>
        <end position="345"/>
    </location>
</feature>
<evidence type="ECO:0000313" key="3">
    <source>
        <dbReference type="EMBL" id="HIU56527.1"/>
    </source>
</evidence>
<dbReference type="Gene3D" id="3.40.50.1110">
    <property type="entry name" value="SGNH hydrolase"/>
    <property type="match status" value="1"/>
</dbReference>
<feature type="compositionally biased region" description="Acidic residues" evidence="1">
    <location>
        <begin position="286"/>
        <end position="297"/>
    </location>
</feature>
<feature type="compositionally biased region" description="Acidic residues" evidence="1">
    <location>
        <begin position="307"/>
        <end position="316"/>
    </location>
</feature>
<reference evidence="3" key="1">
    <citation type="submission" date="2020-10" db="EMBL/GenBank/DDBJ databases">
        <authorList>
            <person name="Gilroy R."/>
        </authorList>
    </citation>
    <scope>NUCLEOTIDE SEQUENCE</scope>
    <source>
        <strain evidence="3">USAMLcec3-3695</strain>
    </source>
</reference>
<dbReference type="Proteomes" id="UP000824109">
    <property type="component" value="Unassembled WGS sequence"/>
</dbReference>
<name>A0A9D1SEC4_9FIRM</name>
<evidence type="ECO:0000313" key="4">
    <source>
        <dbReference type="Proteomes" id="UP000824109"/>
    </source>
</evidence>
<organism evidence="3 4">
    <name type="scientific">Candidatus Ornithomonoglobus merdipullorum</name>
    <dbReference type="NCBI Taxonomy" id="2840895"/>
    <lineage>
        <taxon>Bacteria</taxon>
        <taxon>Bacillati</taxon>
        <taxon>Bacillota</taxon>
        <taxon>Clostridia</taxon>
        <taxon>Candidatus Ornithomonoglobus</taxon>
    </lineage>
</organism>
<feature type="region of interest" description="Disordered" evidence="1">
    <location>
        <begin position="279"/>
        <end position="345"/>
    </location>
</feature>
<evidence type="ECO:0000259" key="2">
    <source>
        <dbReference type="Pfam" id="PF13472"/>
    </source>
</evidence>
<accession>A0A9D1SEC4</accession>
<feature type="domain" description="SGNH hydrolase-type esterase" evidence="2">
    <location>
        <begin position="149"/>
        <end position="257"/>
    </location>
</feature>
<reference evidence="3" key="2">
    <citation type="journal article" date="2021" name="PeerJ">
        <title>Extensive microbial diversity within the chicken gut microbiome revealed by metagenomics and culture.</title>
        <authorList>
            <person name="Gilroy R."/>
            <person name="Ravi A."/>
            <person name="Getino M."/>
            <person name="Pursley I."/>
            <person name="Horton D.L."/>
            <person name="Alikhan N.F."/>
            <person name="Baker D."/>
            <person name="Gharbi K."/>
            <person name="Hall N."/>
            <person name="Watson M."/>
            <person name="Adriaenssens E.M."/>
            <person name="Foster-Nyarko E."/>
            <person name="Jarju S."/>
            <person name="Secka A."/>
            <person name="Antonio M."/>
            <person name="Oren A."/>
            <person name="Chaudhuri R.R."/>
            <person name="La Ragione R."/>
            <person name="Hildebrand F."/>
            <person name="Pallen M.J."/>
        </authorList>
    </citation>
    <scope>NUCLEOTIDE SEQUENCE</scope>
    <source>
        <strain evidence="3">USAMLcec3-3695</strain>
    </source>
</reference>